<name>A0ACC5VDF2_STUCH</name>
<proteinExistence type="predicted"/>
<dbReference type="EMBL" id="JAHHFP010000006">
    <property type="protein sequence ID" value="MBX7270554.1"/>
    <property type="molecule type" value="Genomic_DNA"/>
</dbReference>
<evidence type="ECO:0000313" key="1">
    <source>
        <dbReference type="EMBL" id="MBX7270554.1"/>
    </source>
</evidence>
<accession>A0ACC5VDF2</accession>
<sequence length="924" mass="103231">MKLEEPKKIWNRDLRFDVKPLFANLTKAVINTIALSPKDAASNIVDLAANIGIESKPEEVAFNLIETSLLDALLSLTKESFSHLNPSDLRAKALEAEVARNLIGISVNINSCFFANPGGADFIGKIQGAYKLWLERIGATEQAAHAISQRLPAYFVHAISSEWRKNQKNYQALIELAESPFKGAEDIENGWALYFSFLERRINESIFDEPFSLSQIYVNLNAYYIKKNENAENLSPHMRTADERVCVDLATELTCWLKSGDKQDPLRVISGGPGSGKSSFTKIFCRDLAGSGTAKPIYIPLHLIDPTREISSEVERFIRDEGLLGFNPIASPRENDKLLLVFDGLDELASMGKVAAQVARDFVIAVERMLERRNLGPHPIFALISGREVIIQENETEFRKPKQLLTILPYWLSDDEKRAYKDPNNLLDLDLRNIWWEAYGKLTGLNYAGLPSELKTSEINEITSQPLLNYLVALSYKRGKLEFNKNLNLNSVYADLVAAVHERGYEKSRTYRPISHITHREFVRVLEEIGLAAWHGSDGRSTSVRDIMSHCQQSGLESLLKSFTEGAEAGITKLLAAFFFRRNGEAVGEDAAFVFTHKSFGEYLTATRLVRGLERVVNERKRRLKDPDDGMDVPEALTFWLKLAGPAPLTEYLQKFLSREISQYSKEELEEWQDILCELSNHAIDRMMPVEKVGNLNFSKSVAYDNNASTALIVSLNACATTLKRVSVLSLSSNVSFGGFLRRTCPQRNGPKSPLLYSALSYLDITGQCLDMADLYGANLSNSVLKNSAAHFATFAYSNLSNADLTNCQLGWSRFETRSMKGANFSGSKLIDCIIEGTVDSVIFDDTVLQGSDVENAAFTGCSFKNANIHNVKFNKSKLVESCDFEGAYVGKSQYGLKKWFEKALSQGKVTGQIKAIENEDLDL</sequence>
<dbReference type="Proteomes" id="UP000782475">
    <property type="component" value="Unassembled WGS sequence"/>
</dbReference>
<reference evidence="1 2" key="1">
    <citation type="journal article" date="2021" name="Appl. Microbiol. Biotechnol.">
        <title>Biotechnological applications of marine bacteria in bioremediation of environments polluted with hydrocarbons and plastics.</title>
        <authorList>
            <person name="Muriel-Millan L.F."/>
            <person name="Millan-Lopez S."/>
            <person name="Pardo-Lopez L."/>
        </authorList>
    </citation>
    <scope>NUCLEOTIDE SEQUENCE [LARGE SCALE GENOMIC DNA]</scope>
    <source>
        <strain evidence="1 2">GOM4</strain>
    </source>
</reference>
<organism evidence="1 2">
    <name type="scientific">Stutzerimonas chloritidismutans</name>
    <name type="common">Pseudomonas chloritidismutans</name>
    <dbReference type="NCBI Taxonomy" id="203192"/>
    <lineage>
        <taxon>Bacteria</taxon>
        <taxon>Pseudomonadati</taxon>
        <taxon>Pseudomonadota</taxon>
        <taxon>Gammaproteobacteria</taxon>
        <taxon>Pseudomonadales</taxon>
        <taxon>Pseudomonadaceae</taxon>
        <taxon>Stutzerimonas</taxon>
    </lineage>
</organism>
<evidence type="ECO:0000313" key="2">
    <source>
        <dbReference type="Proteomes" id="UP000782475"/>
    </source>
</evidence>
<keyword evidence="2" id="KW-1185">Reference proteome</keyword>
<gene>
    <name evidence="1" type="ORF">KJJ99_01910</name>
</gene>
<protein>
    <submittedName>
        <fullName evidence="1">Pentapeptide repeat-containing protein</fullName>
    </submittedName>
</protein>
<comment type="caution">
    <text evidence="1">The sequence shown here is derived from an EMBL/GenBank/DDBJ whole genome shotgun (WGS) entry which is preliminary data.</text>
</comment>